<reference evidence="2 3" key="1">
    <citation type="submission" date="2020-08" db="EMBL/GenBank/DDBJ databases">
        <title>Genomic Encyclopedia of Type Strains, Phase IV (KMG-IV): sequencing the most valuable type-strain genomes for metagenomic binning, comparative biology and taxonomic classification.</title>
        <authorList>
            <person name="Goeker M."/>
        </authorList>
    </citation>
    <scope>NUCLEOTIDE SEQUENCE [LARGE SCALE GENOMIC DNA]</scope>
    <source>
        <strain evidence="2 3">DSM 7050</strain>
    </source>
</reference>
<dbReference type="Proteomes" id="UP000539538">
    <property type="component" value="Unassembled WGS sequence"/>
</dbReference>
<keyword evidence="3" id="KW-1185">Reference proteome</keyword>
<evidence type="ECO:0000313" key="2">
    <source>
        <dbReference type="EMBL" id="MBB4650223.1"/>
    </source>
</evidence>
<organism evidence="2 3">
    <name type="scientific">Aminobacter niigataensis</name>
    <dbReference type="NCBI Taxonomy" id="83265"/>
    <lineage>
        <taxon>Bacteria</taxon>
        <taxon>Pseudomonadati</taxon>
        <taxon>Pseudomonadota</taxon>
        <taxon>Alphaproteobacteria</taxon>
        <taxon>Hyphomicrobiales</taxon>
        <taxon>Phyllobacteriaceae</taxon>
        <taxon>Aminobacter</taxon>
    </lineage>
</organism>
<accession>A0ABR6L094</accession>
<evidence type="ECO:0000256" key="1">
    <source>
        <dbReference type="SAM" id="MobiDB-lite"/>
    </source>
</evidence>
<protein>
    <submittedName>
        <fullName evidence="2">Uncharacterized protein</fullName>
    </submittedName>
</protein>
<proteinExistence type="predicted"/>
<gene>
    <name evidence="2" type="ORF">GGQ99_001978</name>
</gene>
<sequence length="196" mass="21665">FKLSTTFFQLLRIFCDKLPNTNKTLRNLTKNSVPTPCRPSRRRTKPSIQARKAQSNQLARRETPPNHLESNTEKYLADADFSATGRFSGDSQRAKASQPSRRSCSFGIPISVCRYMYKVCGQIGGVSHPALYREVGTNSPPRPEPYSRPNAGRCLDAALARTSLCAPLTYREGKFDGTARAASLTWSAMTGKCLGN</sequence>
<dbReference type="EMBL" id="JACHOT010000002">
    <property type="protein sequence ID" value="MBB4650223.1"/>
    <property type="molecule type" value="Genomic_DNA"/>
</dbReference>
<comment type="caution">
    <text evidence="2">The sequence shown here is derived from an EMBL/GenBank/DDBJ whole genome shotgun (WGS) entry which is preliminary data.</text>
</comment>
<evidence type="ECO:0000313" key="3">
    <source>
        <dbReference type="Proteomes" id="UP000539538"/>
    </source>
</evidence>
<name>A0ABR6L094_9HYPH</name>
<feature type="region of interest" description="Disordered" evidence="1">
    <location>
        <begin position="26"/>
        <end position="72"/>
    </location>
</feature>
<feature type="compositionally biased region" description="Basic and acidic residues" evidence="1">
    <location>
        <begin position="59"/>
        <end position="72"/>
    </location>
</feature>
<feature type="non-terminal residue" evidence="2">
    <location>
        <position position="1"/>
    </location>
</feature>